<keyword evidence="7 10" id="KW-1133">Transmembrane helix</keyword>
<sequence>MKETKELARELLSLMGGENNIESITCCATRLRPILKDHALVKKNEIEDLEAVVGIVDQGYGLQIIIGPNVEDVYEKILEEMNDKKLTKTSKNISNKDNKEHHWFNEFIAIVVSIFSPLLPLLAGAGLLRGFTILANQIGWLSTEGTTNLILTNAATSVFYFLPLLVAITTAKRFDTSPYIAIAVLGSLIMPEFMDLIKGDEGGNLIKFMGVSIPVFDYTSQVIPAILITWIQSTMEHFMKRKLPNSLHMVVIPTVLLFILVPITAGIIGPLGNYLSIGIANIVEWLTNINQIITGAFIGGIWNILIMFGVHWAPNTMIIIPEIAENGSSALIAYGATANFGMAGAAFAIFLRTRSKKLKNFSLTAIVSVFLSGIVEPAIYGLGVKFKSPLVAGCLGAAIGGGFMGMFHVVGNAFVFGGLTTIPAFLGPTFWFYIIGLGISFLGGMIFTLMFGIKDPEAEMSSKNKKREENDK</sequence>
<evidence type="ECO:0000313" key="14">
    <source>
        <dbReference type="Proteomes" id="UP000770161"/>
    </source>
</evidence>
<keyword evidence="5" id="KW-0598">Phosphotransferase system</keyword>
<keyword evidence="8 10" id="KW-0472">Membrane</keyword>
<dbReference type="Pfam" id="PF00367">
    <property type="entry name" value="PTS_EIIB"/>
    <property type="match status" value="1"/>
</dbReference>
<accession>A0ABS6GTW0</accession>
<feature type="transmembrane region" description="Helical" evidence="10">
    <location>
        <begin position="218"/>
        <end position="235"/>
    </location>
</feature>
<dbReference type="CDD" id="cd00212">
    <property type="entry name" value="PTS_IIB_glc"/>
    <property type="match status" value="1"/>
</dbReference>
<dbReference type="InterPro" id="IPR050558">
    <property type="entry name" value="PTS_Sugar-Specific_Components"/>
</dbReference>
<dbReference type="EMBL" id="JAHLZN010000002">
    <property type="protein sequence ID" value="MBU6112813.1"/>
    <property type="molecule type" value="Genomic_DNA"/>
</dbReference>
<keyword evidence="2" id="KW-0813">Transport</keyword>
<feature type="transmembrane region" description="Helical" evidence="10">
    <location>
        <begin position="430"/>
        <end position="453"/>
    </location>
</feature>
<keyword evidence="4" id="KW-0762">Sugar transport</keyword>
<evidence type="ECO:0000256" key="5">
    <source>
        <dbReference type="ARBA" id="ARBA00022683"/>
    </source>
</evidence>
<proteinExistence type="predicted"/>
<dbReference type="RefSeq" id="WP_216683275.1">
    <property type="nucleotide sequence ID" value="NZ_JAHLZN010000002.1"/>
</dbReference>
<dbReference type="Proteomes" id="UP000770161">
    <property type="component" value="Unassembled WGS sequence"/>
</dbReference>
<dbReference type="InterPro" id="IPR013013">
    <property type="entry name" value="PTS_EIIC_1"/>
</dbReference>
<feature type="domain" description="PTS EIIB type-1" evidence="11">
    <location>
        <begin position="5"/>
        <end position="87"/>
    </location>
</feature>
<dbReference type="InterPro" id="IPR001996">
    <property type="entry name" value="PTS_IIB_1"/>
</dbReference>
<dbReference type="PANTHER" id="PTHR30175:SF1">
    <property type="entry name" value="PTS SYSTEM ARBUTIN-, CELLOBIOSE-, AND SALICIN-SPECIFIC EIIBC COMPONENT-RELATED"/>
    <property type="match status" value="1"/>
</dbReference>
<name>A0ABS6GTW0_MAMLE</name>
<evidence type="ECO:0000256" key="8">
    <source>
        <dbReference type="ARBA" id="ARBA00023136"/>
    </source>
</evidence>
<dbReference type="Pfam" id="PF02378">
    <property type="entry name" value="PTS_EIIC"/>
    <property type="match status" value="1"/>
</dbReference>
<feature type="transmembrane region" description="Helical" evidence="10">
    <location>
        <begin position="107"/>
        <end position="128"/>
    </location>
</feature>
<reference evidence="13 14" key="1">
    <citation type="submission" date="2021-06" db="EMBL/GenBank/DDBJ databases">
        <title>Staphylococcus lentus K169 genome sequencing.</title>
        <authorList>
            <person name="Sundareshan S."/>
            <person name="Akhila D.S."/>
            <person name="Prachi D."/>
            <person name="Sivakumar R."/>
            <person name="Rajendhran J."/>
            <person name="Isloor S."/>
            <person name="Hegde N.R."/>
        </authorList>
    </citation>
    <scope>NUCLEOTIDE SEQUENCE [LARGE SCALE GENOMIC DNA]</scope>
    <source>
        <strain evidence="13 14">K169</strain>
    </source>
</reference>
<feature type="transmembrane region" description="Helical" evidence="10">
    <location>
        <begin position="331"/>
        <end position="351"/>
    </location>
</feature>
<feature type="domain" description="PTS EIIC type-1" evidence="12">
    <location>
        <begin position="109"/>
        <end position="465"/>
    </location>
</feature>
<evidence type="ECO:0000256" key="1">
    <source>
        <dbReference type="ARBA" id="ARBA00004651"/>
    </source>
</evidence>
<keyword evidence="14" id="KW-1185">Reference proteome</keyword>
<evidence type="ECO:0000256" key="7">
    <source>
        <dbReference type="ARBA" id="ARBA00022989"/>
    </source>
</evidence>
<organism evidence="13 14">
    <name type="scientific">Mammaliicoccus lentus</name>
    <name type="common">Staphylococcus lentus</name>
    <dbReference type="NCBI Taxonomy" id="42858"/>
    <lineage>
        <taxon>Bacteria</taxon>
        <taxon>Bacillati</taxon>
        <taxon>Bacillota</taxon>
        <taxon>Bacilli</taxon>
        <taxon>Bacillales</taxon>
        <taxon>Staphylococcaceae</taxon>
        <taxon>Mammaliicoccus</taxon>
    </lineage>
</organism>
<dbReference type="PANTHER" id="PTHR30175">
    <property type="entry name" value="PHOSPHOTRANSFERASE SYSTEM TRANSPORT PROTEIN"/>
    <property type="match status" value="1"/>
</dbReference>
<keyword evidence="6 10" id="KW-0812">Transmembrane</keyword>
<keyword evidence="3" id="KW-1003">Cell membrane</keyword>
<feature type="transmembrane region" description="Helical" evidence="10">
    <location>
        <begin position="363"/>
        <end position="383"/>
    </location>
</feature>
<evidence type="ECO:0000259" key="11">
    <source>
        <dbReference type="PROSITE" id="PS51098"/>
    </source>
</evidence>
<evidence type="ECO:0000256" key="9">
    <source>
        <dbReference type="PROSITE-ProRule" id="PRU00421"/>
    </source>
</evidence>
<feature type="active site" description="Phosphocysteine intermediate; for EIIB activity" evidence="9">
    <location>
        <position position="27"/>
    </location>
</feature>
<evidence type="ECO:0000256" key="6">
    <source>
        <dbReference type="ARBA" id="ARBA00022692"/>
    </source>
</evidence>
<feature type="transmembrane region" description="Helical" evidence="10">
    <location>
        <begin position="148"/>
        <end position="167"/>
    </location>
</feature>
<evidence type="ECO:0000256" key="2">
    <source>
        <dbReference type="ARBA" id="ARBA00022448"/>
    </source>
</evidence>
<evidence type="ECO:0000259" key="12">
    <source>
        <dbReference type="PROSITE" id="PS51103"/>
    </source>
</evidence>
<dbReference type="InterPro" id="IPR003352">
    <property type="entry name" value="PTS_EIIC"/>
</dbReference>
<dbReference type="PROSITE" id="PS51098">
    <property type="entry name" value="PTS_EIIB_TYPE_1"/>
    <property type="match status" value="1"/>
</dbReference>
<comment type="caution">
    <text evidence="13">The sequence shown here is derived from an EMBL/GenBank/DDBJ whole genome shotgun (WGS) entry which is preliminary data.</text>
</comment>
<protein>
    <submittedName>
        <fullName evidence="13">PTS transporter subunit EIIC</fullName>
    </submittedName>
</protein>
<comment type="subcellular location">
    <subcellularLocation>
        <location evidence="1">Cell membrane</location>
        <topology evidence="1">Multi-pass membrane protein</topology>
    </subcellularLocation>
</comment>
<evidence type="ECO:0000256" key="10">
    <source>
        <dbReference type="SAM" id="Phobius"/>
    </source>
</evidence>
<evidence type="ECO:0000256" key="4">
    <source>
        <dbReference type="ARBA" id="ARBA00022597"/>
    </source>
</evidence>
<feature type="transmembrane region" description="Helical" evidence="10">
    <location>
        <begin position="289"/>
        <end position="310"/>
    </location>
</feature>
<evidence type="ECO:0000313" key="13">
    <source>
        <dbReference type="EMBL" id="MBU6112813.1"/>
    </source>
</evidence>
<feature type="transmembrane region" description="Helical" evidence="10">
    <location>
        <begin position="247"/>
        <end position="269"/>
    </location>
</feature>
<feature type="transmembrane region" description="Helical" evidence="10">
    <location>
        <begin position="390"/>
        <end position="410"/>
    </location>
</feature>
<gene>
    <name evidence="13" type="ORF">KQ656_02530</name>
</gene>
<dbReference type="InterPro" id="IPR018113">
    <property type="entry name" value="PTrfase_EIIB_Cys"/>
</dbReference>
<dbReference type="PROSITE" id="PS51103">
    <property type="entry name" value="PTS_EIIC_TYPE_1"/>
    <property type="match status" value="1"/>
</dbReference>
<evidence type="ECO:0000256" key="3">
    <source>
        <dbReference type="ARBA" id="ARBA00022475"/>
    </source>
</evidence>